<protein>
    <recommendedName>
        <fullName evidence="4">Cystatin domain-containing protein</fullName>
    </recommendedName>
</protein>
<name>A0AAV2D0M1_9ROSI</name>
<keyword evidence="1" id="KW-0732">Signal</keyword>
<reference evidence="2 3" key="1">
    <citation type="submission" date="2024-04" db="EMBL/GenBank/DDBJ databases">
        <authorList>
            <person name="Fracassetti M."/>
        </authorList>
    </citation>
    <scope>NUCLEOTIDE SEQUENCE [LARGE SCALE GENOMIC DNA]</scope>
</reference>
<feature type="chain" id="PRO_5043987867" description="Cystatin domain-containing protein" evidence="1">
    <location>
        <begin position="23"/>
        <end position="112"/>
    </location>
</feature>
<dbReference type="SUPFAM" id="SSF54403">
    <property type="entry name" value="Cystatin/monellin"/>
    <property type="match status" value="1"/>
</dbReference>
<dbReference type="EMBL" id="OZ034814">
    <property type="protein sequence ID" value="CAL1362837.1"/>
    <property type="molecule type" value="Genomic_DNA"/>
</dbReference>
<organism evidence="2 3">
    <name type="scientific">Linum trigynum</name>
    <dbReference type="NCBI Taxonomy" id="586398"/>
    <lineage>
        <taxon>Eukaryota</taxon>
        <taxon>Viridiplantae</taxon>
        <taxon>Streptophyta</taxon>
        <taxon>Embryophyta</taxon>
        <taxon>Tracheophyta</taxon>
        <taxon>Spermatophyta</taxon>
        <taxon>Magnoliopsida</taxon>
        <taxon>eudicotyledons</taxon>
        <taxon>Gunneridae</taxon>
        <taxon>Pentapetalae</taxon>
        <taxon>rosids</taxon>
        <taxon>fabids</taxon>
        <taxon>Malpighiales</taxon>
        <taxon>Linaceae</taxon>
        <taxon>Linum</taxon>
    </lineage>
</organism>
<feature type="signal peptide" evidence="1">
    <location>
        <begin position="1"/>
        <end position="22"/>
    </location>
</feature>
<dbReference type="Proteomes" id="UP001497516">
    <property type="component" value="Chromosome 10"/>
</dbReference>
<sequence length="112" mass="12764">MKPIVLFSFLFFIFFVTGATSATRMNSEWHPVANLKDNHTIEIVEFAIKYIDKALDGANLKLVQVDKGIFQKVGDGVIYRFVFMAFEITTQFYEATILEGRNGDLKVLSYAK</sequence>
<evidence type="ECO:0008006" key="4">
    <source>
        <dbReference type="Google" id="ProtNLM"/>
    </source>
</evidence>
<evidence type="ECO:0000313" key="3">
    <source>
        <dbReference type="Proteomes" id="UP001497516"/>
    </source>
</evidence>
<evidence type="ECO:0000313" key="2">
    <source>
        <dbReference type="EMBL" id="CAL1362837.1"/>
    </source>
</evidence>
<dbReference type="InterPro" id="IPR046350">
    <property type="entry name" value="Cystatin_sf"/>
</dbReference>
<proteinExistence type="predicted"/>
<dbReference type="Gene3D" id="3.10.450.10">
    <property type="match status" value="1"/>
</dbReference>
<evidence type="ECO:0000256" key="1">
    <source>
        <dbReference type="SAM" id="SignalP"/>
    </source>
</evidence>
<dbReference type="AlphaFoldDB" id="A0AAV2D0M1"/>
<gene>
    <name evidence="2" type="ORF">LTRI10_LOCUS9646</name>
</gene>
<keyword evidence="3" id="KW-1185">Reference proteome</keyword>
<accession>A0AAV2D0M1</accession>